<gene>
    <name evidence="2" type="ORF">QBC41DRAFT_397101</name>
</gene>
<protein>
    <submittedName>
        <fullName evidence="2">Uncharacterized protein</fullName>
    </submittedName>
</protein>
<keyword evidence="1" id="KW-0732">Signal</keyword>
<name>A0AA39ZL83_9PEZI</name>
<dbReference type="Proteomes" id="UP001174997">
    <property type="component" value="Unassembled WGS sequence"/>
</dbReference>
<evidence type="ECO:0000313" key="2">
    <source>
        <dbReference type="EMBL" id="KAK0673161.1"/>
    </source>
</evidence>
<proteinExistence type="predicted"/>
<dbReference type="AlphaFoldDB" id="A0AA39ZL83"/>
<sequence length="146" mass="15992">MKVFATIALFLGAVSARVAVSAEATTTITLPPAATETRVSWTPETEHNSTVSSSGDKPTWRLEMFEGKKPQCGDNTWMTVTLNQFGTFCFQTVIDIRRMQLVNMGGCATTFFSDEHCTNNPNQINQRATCVGYNTNDLIKSVVVAC</sequence>
<dbReference type="EMBL" id="JAULSY010000008">
    <property type="protein sequence ID" value="KAK0673161.1"/>
    <property type="molecule type" value="Genomic_DNA"/>
</dbReference>
<evidence type="ECO:0000313" key="3">
    <source>
        <dbReference type="Proteomes" id="UP001174997"/>
    </source>
</evidence>
<feature type="signal peptide" evidence="1">
    <location>
        <begin position="1"/>
        <end position="16"/>
    </location>
</feature>
<keyword evidence="3" id="KW-1185">Reference proteome</keyword>
<feature type="chain" id="PRO_5041412055" evidence="1">
    <location>
        <begin position="17"/>
        <end position="146"/>
    </location>
</feature>
<reference evidence="2" key="1">
    <citation type="submission" date="2023-06" db="EMBL/GenBank/DDBJ databases">
        <title>Genome-scale phylogeny and comparative genomics of the fungal order Sordariales.</title>
        <authorList>
            <consortium name="Lawrence Berkeley National Laboratory"/>
            <person name="Hensen N."/>
            <person name="Bonometti L."/>
            <person name="Westerberg I."/>
            <person name="Brannstrom I.O."/>
            <person name="Guillou S."/>
            <person name="Cros-Aarteil S."/>
            <person name="Calhoun S."/>
            <person name="Haridas S."/>
            <person name="Kuo A."/>
            <person name="Mondo S."/>
            <person name="Pangilinan J."/>
            <person name="Riley R."/>
            <person name="Labutti K."/>
            <person name="Andreopoulos B."/>
            <person name="Lipzen A."/>
            <person name="Chen C."/>
            <person name="Yanf M."/>
            <person name="Daum C."/>
            <person name="Ng V."/>
            <person name="Clum A."/>
            <person name="Steindorff A."/>
            <person name="Ohm R."/>
            <person name="Martin F."/>
            <person name="Silar P."/>
            <person name="Natvig D."/>
            <person name="Lalanne C."/>
            <person name="Gautier V."/>
            <person name="Ament-Velasquez S.L."/>
            <person name="Kruys A."/>
            <person name="Hutchinson M.I."/>
            <person name="Powell A.J."/>
            <person name="Barry K."/>
            <person name="Miller A.N."/>
            <person name="Grigoriev I.V."/>
            <person name="Debuchy R."/>
            <person name="Gladieux P."/>
            <person name="Thoren M.H."/>
            <person name="Johannesson H."/>
        </authorList>
    </citation>
    <scope>NUCLEOTIDE SEQUENCE</scope>
    <source>
        <strain evidence="2">CBS 307.81</strain>
    </source>
</reference>
<comment type="caution">
    <text evidence="2">The sequence shown here is derived from an EMBL/GenBank/DDBJ whole genome shotgun (WGS) entry which is preliminary data.</text>
</comment>
<organism evidence="2 3">
    <name type="scientific">Cercophora samala</name>
    <dbReference type="NCBI Taxonomy" id="330535"/>
    <lineage>
        <taxon>Eukaryota</taxon>
        <taxon>Fungi</taxon>
        <taxon>Dikarya</taxon>
        <taxon>Ascomycota</taxon>
        <taxon>Pezizomycotina</taxon>
        <taxon>Sordariomycetes</taxon>
        <taxon>Sordariomycetidae</taxon>
        <taxon>Sordariales</taxon>
        <taxon>Lasiosphaeriaceae</taxon>
        <taxon>Cercophora</taxon>
    </lineage>
</organism>
<evidence type="ECO:0000256" key="1">
    <source>
        <dbReference type="SAM" id="SignalP"/>
    </source>
</evidence>
<accession>A0AA39ZL83</accession>